<dbReference type="PANTHER" id="PTHR21694:SF18">
    <property type="entry name" value="COILED-COIL DOMAIN-CONTAINING PROTEIN 63"/>
    <property type="match status" value="1"/>
</dbReference>
<keyword evidence="6" id="KW-1185">Reference proteome</keyword>
<sequence>MNANSTRRSGTMRGTTRTGSHTTKEQIQKHLRMQQQQIDLLKKENDDLRAKYEYESKVPPSTKPKGVQFKELQALEKQGHTIQAKINEAKEQNDKLRSEINTLAQQVRDQRGQVRGAFSTQETDNAVATQIKILEARLDKALSKYNAAVAENKELRARIDNMRCERVVFDGVYKKMEKKLFEKKKEMASIIEEANVCYEERNAFEDEMKNLRTQQDQDRAFFEKRCQELDQKILQEDNTMDAAFTDQMLDDGGEDQNGEYVLQEAAEEQAISQLTNEKLQAYEEAVWRIRNATGMQSIDDLVWRYQEVEDQIVTNNNIIGDLEVQIQRLEKEEREDRDAALAIHSRAEDERGEFGKEMTEIVKQLESRKQKIETFKANEDAVTQNISRLFPLVGGLFKTAECEEPEDANADNSITISNIVSYLGQIESKVNDLRASFLAAYPSLLNQAPPKATSSSPSGYNVTNRPSSQFSRKTKQDEEEEEEEGTQGEGSTKRTKGTEDGGEEEAGEEAGEEEAGEEEAGEEEAES</sequence>
<gene>
    <name evidence="5" type="ORF">BLNAU_8344</name>
</gene>
<name>A0ABQ9XZ10_9EUKA</name>
<organism evidence="5 6">
    <name type="scientific">Blattamonas nauphoetae</name>
    <dbReference type="NCBI Taxonomy" id="2049346"/>
    <lineage>
        <taxon>Eukaryota</taxon>
        <taxon>Metamonada</taxon>
        <taxon>Preaxostyla</taxon>
        <taxon>Oxymonadida</taxon>
        <taxon>Blattamonas</taxon>
    </lineage>
</organism>
<keyword evidence="1 2" id="KW-0175">Coiled coil</keyword>
<feature type="compositionally biased region" description="Acidic residues" evidence="3">
    <location>
        <begin position="477"/>
        <end position="486"/>
    </location>
</feature>
<dbReference type="PANTHER" id="PTHR21694">
    <property type="entry name" value="COILED-COIL DOMAIN-CONTAINING PROTEIN 63"/>
    <property type="match status" value="1"/>
</dbReference>
<reference evidence="5 6" key="1">
    <citation type="journal article" date="2022" name="bioRxiv">
        <title>Genomics of Preaxostyla Flagellates Illuminates Evolutionary Transitions and the Path Towards Mitochondrial Loss.</title>
        <authorList>
            <person name="Novak L.V.F."/>
            <person name="Treitli S.C."/>
            <person name="Pyrih J."/>
            <person name="Halakuc P."/>
            <person name="Pipaliya S.V."/>
            <person name="Vacek V."/>
            <person name="Brzon O."/>
            <person name="Soukal P."/>
            <person name="Eme L."/>
            <person name="Dacks J.B."/>
            <person name="Karnkowska A."/>
            <person name="Elias M."/>
            <person name="Hampl V."/>
        </authorList>
    </citation>
    <scope>NUCLEOTIDE SEQUENCE [LARGE SCALE GENOMIC DNA]</scope>
    <source>
        <strain evidence="5">NAU3</strain>
        <tissue evidence="5">Gut</tissue>
    </source>
</reference>
<accession>A0ABQ9XZ10</accession>
<evidence type="ECO:0000256" key="2">
    <source>
        <dbReference type="SAM" id="Coils"/>
    </source>
</evidence>
<feature type="compositionally biased region" description="Polar residues" evidence="3">
    <location>
        <begin position="452"/>
        <end position="471"/>
    </location>
</feature>
<comment type="caution">
    <text evidence="5">The sequence shown here is derived from an EMBL/GenBank/DDBJ whole genome shotgun (WGS) entry which is preliminary data.</text>
</comment>
<protein>
    <submittedName>
        <fullName evidence="5">Outer dynein arm protein 1</fullName>
    </submittedName>
</protein>
<proteinExistence type="predicted"/>
<feature type="region of interest" description="Disordered" evidence="3">
    <location>
        <begin position="1"/>
        <end position="33"/>
    </location>
</feature>
<dbReference type="InterPro" id="IPR049258">
    <property type="entry name" value="ODAD1_CC"/>
</dbReference>
<feature type="region of interest" description="Disordered" evidence="3">
    <location>
        <begin position="447"/>
        <end position="527"/>
    </location>
</feature>
<dbReference type="Pfam" id="PF21773">
    <property type="entry name" value="ODAD1_CC"/>
    <property type="match status" value="1"/>
</dbReference>
<feature type="compositionally biased region" description="Acidic residues" evidence="3">
    <location>
        <begin position="500"/>
        <end position="527"/>
    </location>
</feature>
<dbReference type="EMBL" id="JARBJD010000053">
    <property type="protein sequence ID" value="KAK2956710.1"/>
    <property type="molecule type" value="Genomic_DNA"/>
</dbReference>
<evidence type="ECO:0000256" key="1">
    <source>
        <dbReference type="ARBA" id="ARBA00023054"/>
    </source>
</evidence>
<evidence type="ECO:0000256" key="3">
    <source>
        <dbReference type="SAM" id="MobiDB-lite"/>
    </source>
</evidence>
<feature type="domain" description="ODAD1 central coiled coil region" evidence="4">
    <location>
        <begin position="130"/>
        <end position="404"/>
    </location>
</feature>
<feature type="compositionally biased region" description="Low complexity" evidence="3">
    <location>
        <begin position="1"/>
        <end position="21"/>
    </location>
</feature>
<feature type="coiled-coil region" evidence="2">
    <location>
        <begin position="312"/>
        <end position="339"/>
    </location>
</feature>
<evidence type="ECO:0000259" key="4">
    <source>
        <dbReference type="Pfam" id="PF21773"/>
    </source>
</evidence>
<dbReference type="InterPro" id="IPR051876">
    <property type="entry name" value="ODA-DC/CCD"/>
</dbReference>
<evidence type="ECO:0000313" key="5">
    <source>
        <dbReference type="EMBL" id="KAK2956710.1"/>
    </source>
</evidence>
<dbReference type="Proteomes" id="UP001281761">
    <property type="component" value="Unassembled WGS sequence"/>
</dbReference>
<evidence type="ECO:0000313" key="6">
    <source>
        <dbReference type="Proteomes" id="UP001281761"/>
    </source>
</evidence>